<protein>
    <recommendedName>
        <fullName evidence="4">Lipoprotein</fullName>
    </recommendedName>
</protein>
<dbReference type="RefSeq" id="WP_244386348.1">
    <property type="nucleotide sequence ID" value="NZ_AP025564.1"/>
</dbReference>
<accession>A0ABM7WLA5</accession>
<dbReference type="Proteomes" id="UP001320544">
    <property type="component" value="Chromosome"/>
</dbReference>
<feature type="chain" id="PRO_5045431045" description="Lipoprotein" evidence="1">
    <location>
        <begin position="29"/>
        <end position="168"/>
    </location>
</feature>
<evidence type="ECO:0000313" key="2">
    <source>
        <dbReference type="EMBL" id="BDE97187.1"/>
    </source>
</evidence>
<feature type="signal peptide" evidence="1">
    <location>
        <begin position="1"/>
        <end position="28"/>
    </location>
</feature>
<proteinExistence type="predicted"/>
<reference evidence="2 3" key="1">
    <citation type="submission" date="2022-01" db="EMBL/GenBank/DDBJ databases">
        <title>Novel bile acid biosynthetic pathways are enriched in the microbiome of centenarians.</title>
        <authorList>
            <person name="Sato Y."/>
            <person name="Atarashi K."/>
            <person name="Plichta R.D."/>
            <person name="Arai Y."/>
            <person name="Sasajima S."/>
            <person name="Kearney M.S."/>
            <person name="Suda W."/>
            <person name="Takeshita K."/>
            <person name="Sasaki T."/>
            <person name="Okamoto S."/>
            <person name="Skelly N.A."/>
            <person name="Okamura Y."/>
            <person name="Vlamakis H."/>
            <person name="Li Y."/>
            <person name="Tanoue T."/>
            <person name="Takei H."/>
            <person name="Nittono H."/>
            <person name="Narushima S."/>
            <person name="Irie J."/>
            <person name="Itoh H."/>
            <person name="Moriya K."/>
            <person name="Sugiura Y."/>
            <person name="Suematsu M."/>
            <person name="Moritoki N."/>
            <person name="Shibata S."/>
            <person name="Littman R.D."/>
            <person name="Fischbach A.M."/>
            <person name="Uwamino Y."/>
            <person name="Inoue T."/>
            <person name="Honda A."/>
            <person name="Hattori M."/>
            <person name="Murai T."/>
            <person name="Xavier J.R."/>
            <person name="Hirose N."/>
            <person name="Honda K."/>
        </authorList>
    </citation>
    <scope>NUCLEOTIDE SEQUENCE [LARGE SCALE GENOMIC DNA]</scope>
    <source>
        <strain evidence="2 3">CE91-St30</strain>
    </source>
</reference>
<organism evidence="2 3">
    <name type="scientific">Raoultibacter timonensis</name>
    <dbReference type="NCBI Taxonomy" id="1907662"/>
    <lineage>
        <taxon>Bacteria</taxon>
        <taxon>Bacillati</taxon>
        <taxon>Actinomycetota</taxon>
        <taxon>Coriobacteriia</taxon>
        <taxon>Eggerthellales</taxon>
        <taxon>Eggerthellaceae</taxon>
        <taxon>Raoultibacter</taxon>
    </lineage>
</organism>
<sequence length="168" mass="18798">MKRTNLTRLLVVALFGALLAMSLGGCMAQNNTVNTQQTENRQYMSKVNQSMEDLTNRLDSFNQAVSNNDLVGMKTQADNAFKAIDDLNALEAPEALKDIQTAYVDGCTDLKDALSLYVDLYTEIESATEEEPFDYSTYDARLKEIQDKYDSGIDKLEEADKKANEMPN</sequence>
<evidence type="ECO:0008006" key="4">
    <source>
        <dbReference type="Google" id="ProtNLM"/>
    </source>
</evidence>
<name>A0ABM7WLA5_9ACTN</name>
<evidence type="ECO:0000313" key="3">
    <source>
        <dbReference type="Proteomes" id="UP001320544"/>
    </source>
</evidence>
<dbReference type="PROSITE" id="PS51257">
    <property type="entry name" value="PROKAR_LIPOPROTEIN"/>
    <property type="match status" value="1"/>
</dbReference>
<dbReference type="EMBL" id="AP025564">
    <property type="protein sequence ID" value="BDE97187.1"/>
    <property type="molecule type" value="Genomic_DNA"/>
</dbReference>
<keyword evidence="3" id="KW-1185">Reference proteome</keyword>
<keyword evidence="1" id="KW-0732">Signal</keyword>
<evidence type="ECO:0000256" key="1">
    <source>
        <dbReference type="SAM" id="SignalP"/>
    </source>
</evidence>
<gene>
    <name evidence="2" type="ORF">CE91St30_25200</name>
</gene>